<comment type="caution">
    <text evidence="1">The sequence shown here is derived from an EMBL/GenBank/DDBJ whole genome shotgun (WGS) entry which is preliminary data.</text>
</comment>
<dbReference type="InterPro" id="IPR053738">
    <property type="entry name" value="Lambda_capsid_assembly"/>
</dbReference>
<dbReference type="EMBL" id="MFIX01000213">
    <property type="protein sequence ID" value="OGG01285.1"/>
    <property type="molecule type" value="Genomic_DNA"/>
</dbReference>
<sequence length="318" mass="34637">MSDRYSTQNLNRTLTQFAVENIGLGGPFVADRVAPVVRVPTTTGKYYKFSNTEALRDDYDALRSPKTESNEISRSYSSETYTCSQYGLRELIADEEMDNADRAVIDPERDAIALISRKLKLPIERRIVSMLMSAAVITNNAAATAAWNAESGVDIEGDIDGAKLCVRKKAGVEPNTIVISPQIAAAAKKDSQIRDLVKHTDSTLLVNGELPPRLFGLEVVIPLVLADSAAPGVAAPDVDFAWDQESVLVCFVERTAPSKRSISLAYQFRRPIAGALDIAAYRYRDEGRHATVVEGLIEQSEEVVCADCGFLITGAFSS</sequence>
<evidence type="ECO:0000313" key="1">
    <source>
        <dbReference type="EMBL" id="OGG01285.1"/>
    </source>
</evidence>
<accession>A0A1F5YMB2</accession>
<dbReference type="AlphaFoldDB" id="A0A1F5YMB2"/>
<reference evidence="1 2" key="1">
    <citation type="journal article" date="2016" name="Nat. Commun.">
        <title>Thousands of microbial genomes shed light on interconnected biogeochemical processes in an aquifer system.</title>
        <authorList>
            <person name="Anantharaman K."/>
            <person name="Brown C.T."/>
            <person name="Hug L.A."/>
            <person name="Sharon I."/>
            <person name="Castelle C.J."/>
            <person name="Probst A.J."/>
            <person name="Thomas B.C."/>
            <person name="Singh A."/>
            <person name="Wilkins M.J."/>
            <person name="Karaoz U."/>
            <person name="Brodie E.L."/>
            <person name="Williams K.H."/>
            <person name="Hubbard S.S."/>
            <person name="Banfield J.F."/>
        </authorList>
    </citation>
    <scope>NUCLEOTIDE SEQUENCE [LARGE SCALE GENOMIC DNA]</scope>
</reference>
<organism evidence="1 2">
    <name type="scientific">Candidatus Glassbacteria bacterium RIFCSPLOWO2_12_FULL_58_11</name>
    <dbReference type="NCBI Taxonomy" id="1817867"/>
    <lineage>
        <taxon>Bacteria</taxon>
        <taxon>Candidatus Glassiibacteriota</taxon>
    </lineage>
</organism>
<name>A0A1F5YMB2_9BACT</name>
<gene>
    <name evidence="1" type="ORF">A3F83_06125</name>
</gene>
<dbReference type="Pfam" id="PF25209">
    <property type="entry name" value="Phage_capsid_4"/>
    <property type="match status" value="1"/>
</dbReference>
<evidence type="ECO:0008006" key="3">
    <source>
        <dbReference type="Google" id="ProtNLM"/>
    </source>
</evidence>
<dbReference type="STRING" id="1817867.A3F83_06125"/>
<protein>
    <recommendedName>
        <fullName evidence="3">Phage capsid protein</fullName>
    </recommendedName>
</protein>
<evidence type="ECO:0000313" key="2">
    <source>
        <dbReference type="Proteomes" id="UP000179129"/>
    </source>
</evidence>
<dbReference type="Gene3D" id="3.90.1690.10">
    <property type="entry name" value="phage-related protein like domain"/>
    <property type="match status" value="1"/>
</dbReference>
<proteinExistence type="predicted"/>
<dbReference type="Proteomes" id="UP000179129">
    <property type="component" value="Unassembled WGS sequence"/>
</dbReference>